<name>A0ABX1N206_9RHOO</name>
<feature type="compositionally biased region" description="Basic and acidic residues" evidence="1">
    <location>
        <begin position="1"/>
        <end position="10"/>
    </location>
</feature>
<keyword evidence="3" id="KW-1185">Reference proteome</keyword>
<gene>
    <name evidence="2" type="ORF">GO608_08595</name>
</gene>
<evidence type="ECO:0000313" key="3">
    <source>
        <dbReference type="Proteomes" id="UP000601990"/>
    </source>
</evidence>
<feature type="compositionally biased region" description="Basic and acidic residues" evidence="1">
    <location>
        <begin position="111"/>
        <end position="122"/>
    </location>
</feature>
<protein>
    <submittedName>
        <fullName evidence="2">Uncharacterized protein</fullName>
    </submittedName>
</protein>
<evidence type="ECO:0000313" key="2">
    <source>
        <dbReference type="EMBL" id="NMF93386.1"/>
    </source>
</evidence>
<proteinExistence type="predicted"/>
<comment type="caution">
    <text evidence="2">The sequence shown here is derived from an EMBL/GenBank/DDBJ whole genome shotgun (WGS) entry which is preliminary data.</text>
</comment>
<sequence length="122" mass="13524">MSKESRRDPAKPGQAEPSNPRYPVPDAEDTNIARPPVADEMPLPHERDESPDRPEPEGKLPRKVIEQAARDIRRGLRDTTGRGIPSDVPGPGVPPERSPGADVPPETSEATNRDPREDERRR</sequence>
<reference evidence="2" key="1">
    <citation type="submission" date="2019-12" db="EMBL/GenBank/DDBJ databases">
        <title>Comparative genomics gives insights into the taxonomy of the Azoarcus-Aromatoleum group and reveals separate origins of nif in the plant-associated Azoarcus and non-plant-associated Aromatoleum sub-groups.</title>
        <authorList>
            <person name="Lafos M."/>
            <person name="Maluk M."/>
            <person name="Batista M."/>
            <person name="Junghare M."/>
            <person name="Carmona M."/>
            <person name="Faoro H."/>
            <person name="Cruz L.M."/>
            <person name="Battistoni F."/>
            <person name="De Souza E."/>
            <person name="Pedrosa F."/>
            <person name="Chen W.-M."/>
            <person name="Poole P.S."/>
            <person name="Dixon R.A."/>
            <person name="James E.K."/>
        </authorList>
    </citation>
    <scope>NUCLEOTIDE SEQUENCE</scope>
    <source>
        <strain evidence="2">U120</strain>
    </source>
</reference>
<evidence type="ECO:0000256" key="1">
    <source>
        <dbReference type="SAM" id="MobiDB-lite"/>
    </source>
</evidence>
<organism evidence="2 3">
    <name type="scientific">Aromatoleum buckelii</name>
    <dbReference type="NCBI Taxonomy" id="200254"/>
    <lineage>
        <taxon>Bacteria</taxon>
        <taxon>Pseudomonadati</taxon>
        <taxon>Pseudomonadota</taxon>
        <taxon>Betaproteobacteria</taxon>
        <taxon>Rhodocyclales</taxon>
        <taxon>Rhodocyclaceae</taxon>
        <taxon>Aromatoleum</taxon>
    </lineage>
</organism>
<dbReference type="RefSeq" id="WP_169198663.1">
    <property type="nucleotide sequence ID" value="NZ_WTVH02000010.1"/>
</dbReference>
<feature type="compositionally biased region" description="Basic and acidic residues" evidence="1">
    <location>
        <begin position="42"/>
        <end position="80"/>
    </location>
</feature>
<accession>A0ABX1N206</accession>
<dbReference type="Proteomes" id="UP000601990">
    <property type="component" value="Unassembled WGS sequence"/>
</dbReference>
<dbReference type="EMBL" id="WTVH01000013">
    <property type="protein sequence ID" value="NMF93386.1"/>
    <property type="molecule type" value="Genomic_DNA"/>
</dbReference>
<feature type="region of interest" description="Disordered" evidence="1">
    <location>
        <begin position="1"/>
        <end position="122"/>
    </location>
</feature>